<reference evidence="1" key="2">
    <citation type="submission" date="2021-03" db="EMBL/GenBank/DDBJ databases">
        <authorList>
            <person name="Alouane T."/>
            <person name="Langin T."/>
            <person name="Bonhomme L."/>
        </authorList>
    </citation>
    <scope>NUCLEOTIDE SEQUENCE</scope>
    <source>
        <strain evidence="1">MDC_Fg202</strain>
    </source>
</reference>
<protein>
    <submittedName>
        <fullName evidence="1">Uncharacterized protein</fullName>
    </submittedName>
</protein>
<dbReference type="EMBL" id="CAJPIJ010000219">
    <property type="protein sequence ID" value="CAG2010397.1"/>
    <property type="molecule type" value="Genomic_DNA"/>
</dbReference>
<evidence type="ECO:0000313" key="2">
    <source>
        <dbReference type="EMBL" id="VIO61052.1"/>
    </source>
</evidence>
<evidence type="ECO:0000313" key="1">
    <source>
        <dbReference type="EMBL" id="CAG2010397.1"/>
    </source>
</evidence>
<gene>
    <name evidence="2" type="ORF">FUG_LOCUS425983</name>
    <name evidence="1" type="ORF">MDCFG202_LOCUS594692</name>
</gene>
<name>A0A4U9FGT2_GIBZA</name>
<sequence>MQESDARAAIGEIRNAPVDVFERTVYHMQLLSADNLITTTHAVMANWDMVVTGPQSLASQS</sequence>
<accession>A0A4U9FGT2</accession>
<organism evidence="1 3">
    <name type="scientific">Gibberella zeae</name>
    <name type="common">Wheat head blight fungus</name>
    <name type="synonym">Fusarium graminearum</name>
    <dbReference type="NCBI Taxonomy" id="5518"/>
    <lineage>
        <taxon>Eukaryota</taxon>
        <taxon>Fungi</taxon>
        <taxon>Dikarya</taxon>
        <taxon>Ascomycota</taxon>
        <taxon>Pezizomycotina</taxon>
        <taxon>Sordariomycetes</taxon>
        <taxon>Hypocreomycetidae</taxon>
        <taxon>Hypocreales</taxon>
        <taxon>Nectriaceae</taxon>
        <taxon>Fusarium</taxon>
    </lineage>
</organism>
<dbReference type="EMBL" id="CAAKMV010000150">
    <property type="protein sequence ID" value="VIO61052.1"/>
    <property type="molecule type" value="Genomic_DNA"/>
</dbReference>
<proteinExistence type="predicted"/>
<dbReference type="AlphaFoldDB" id="A0A4U9FGT2"/>
<reference evidence="2" key="1">
    <citation type="submission" date="2019-04" db="EMBL/GenBank/DDBJ databases">
        <authorList>
            <person name="Melise S."/>
            <person name="Noan J."/>
            <person name="Okalmin O."/>
        </authorList>
    </citation>
    <scope>NUCLEOTIDE SEQUENCE</scope>
    <source>
        <strain evidence="2">FN9</strain>
    </source>
</reference>
<evidence type="ECO:0000313" key="3">
    <source>
        <dbReference type="Proteomes" id="UP000746612"/>
    </source>
</evidence>
<dbReference type="Proteomes" id="UP000746612">
    <property type="component" value="Unassembled WGS sequence"/>
</dbReference>